<reference evidence="1 2" key="1">
    <citation type="submission" date="2009-11" db="EMBL/GenBank/DDBJ databases">
        <authorList>
            <person name="Weinstock G."/>
            <person name="Sodergren E."/>
            <person name="Clifton S."/>
            <person name="Fulton L."/>
            <person name="Fulton B."/>
            <person name="Courtney L."/>
            <person name="Fronick C."/>
            <person name="Harrison M."/>
            <person name="Strong C."/>
            <person name="Farmer C."/>
            <person name="Delahaunty K."/>
            <person name="Markovic C."/>
            <person name="Hall O."/>
            <person name="Minx P."/>
            <person name="Tomlinson C."/>
            <person name="Mitreva M."/>
            <person name="Nelson J."/>
            <person name="Hou S."/>
            <person name="Wollam A."/>
            <person name="Pepin K.H."/>
            <person name="Johnson M."/>
            <person name="Bhonagiri V."/>
            <person name="Nash W.E."/>
            <person name="Warren W."/>
            <person name="Chinwalla A."/>
            <person name="Mardis E.R."/>
            <person name="Wilson R.K."/>
        </authorList>
    </citation>
    <scope>NUCLEOTIDE SEQUENCE [LARGE SCALE GENOMIC DNA]</scope>
    <source>
        <strain evidence="1 2">F0302</strain>
    </source>
</reference>
<proteinExistence type="predicted"/>
<comment type="caution">
    <text evidence="1">The sequence shown here is derived from an EMBL/GenBank/DDBJ whole genome shotgun (WGS) entry which is preliminary data.</text>
</comment>
<sequence length="49" mass="5400">MKRGGQSTLVTPFSYHILSSKLIIKIDSFPLPKIKKSFSCGAVLLTLHP</sequence>
<gene>
    <name evidence="1" type="ORF">HMPREF0971_02978</name>
</gene>
<name>D1QVJ9_9BACT</name>
<dbReference type="AlphaFoldDB" id="D1QVJ9"/>
<dbReference type="Proteomes" id="UP000004079">
    <property type="component" value="Unassembled WGS sequence"/>
</dbReference>
<organism evidence="1 2">
    <name type="scientific">Segatella oris F0302</name>
    <dbReference type="NCBI Taxonomy" id="649760"/>
    <lineage>
        <taxon>Bacteria</taxon>
        <taxon>Pseudomonadati</taxon>
        <taxon>Bacteroidota</taxon>
        <taxon>Bacteroidia</taxon>
        <taxon>Bacteroidales</taxon>
        <taxon>Prevotellaceae</taxon>
        <taxon>Segatella</taxon>
    </lineage>
</organism>
<protein>
    <submittedName>
        <fullName evidence="1">Uncharacterized protein</fullName>
    </submittedName>
</protein>
<evidence type="ECO:0000313" key="1">
    <source>
        <dbReference type="EMBL" id="EFB30721.1"/>
    </source>
</evidence>
<dbReference type="HOGENOM" id="CLU_3139232_0_0_10"/>
<evidence type="ECO:0000313" key="2">
    <source>
        <dbReference type="Proteomes" id="UP000004079"/>
    </source>
</evidence>
<dbReference type="EMBL" id="ACUZ02000056">
    <property type="protein sequence ID" value="EFB30721.1"/>
    <property type="molecule type" value="Genomic_DNA"/>
</dbReference>
<accession>D1QVJ9</accession>